<name>A0ABS5UPD1_9BIFI</name>
<accession>A0ABS5UPD1</accession>
<evidence type="ECO:0000313" key="4">
    <source>
        <dbReference type="EMBL" id="MBT1172800.1"/>
    </source>
</evidence>
<feature type="active site" evidence="1">
    <location>
        <position position="227"/>
    </location>
</feature>
<organism evidence="4 5">
    <name type="scientific">Bifidobacterium santillanense</name>
    <dbReference type="NCBI Taxonomy" id="2809028"/>
    <lineage>
        <taxon>Bacteria</taxon>
        <taxon>Bacillati</taxon>
        <taxon>Actinomycetota</taxon>
        <taxon>Actinomycetes</taxon>
        <taxon>Bifidobacteriales</taxon>
        <taxon>Bifidobacteriaceae</taxon>
        <taxon>Bifidobacterium</taxon>
    </lineage>
</organism>
<proteinExistence type="inferred from homology"/>
<evidence type="ECO:0000259" key="3">
    <source>
        <dbReference type="PROSITE" id="PS51786"/>
    </source>
</evidence>
<comment type="catalytic activity">
    <reaction evidence="1">
        <text>Hydrolysis of proteins in presence of ATP.</text>
        <dbReference type="EC" id="3.4.21.53"/>
    </reaction>
</comment>
<feature type="transmembrane region" description="Helical" evidence="2">
    <location>
        <begin position="32"/>
        <end position="52"/>
    </location>
</feature>
<dbReference type="EC" id="3.4.21.53" evidence="1"/>
<dbReference type="PROSITE" id="PS51786">
    <property type="entry name" value="LON_PROTEOLYTIC"/>
    <property type="match status" value="1"/>
</dbReference>
<dbReference type="EMBL" id="JAFEJS010000004">
    <property type="protein sequence ID" value="MBT1172800.1"/>
    <property type="molecule type" value="Genomic_DNA"/>
</dbReference>
<reference evidence="4 5" key="1">
    <citation type="journal article" date="2021" name="Environ. Microbiol.">
        <title>Genetic insights into the dark matter of the mammalian gut microbiota through targeted genome reconstruction.</title>
        <authorList>
            <person name="Lugli G.A."/>
            <person name="Alessandri G."/>
            <person name="Milani C."/>
            <person name="Viappiani A."/>
            <person name="Fontana F."/>
            <person name="Tarracchini C."/>
            <person name="Mancabelli L."/>
            <person name="Argentini C."/>
            <person name="Ruiz L."/>
            <person name="Margolles A."/>
            <person name="van Sinderen D."/>
            <person name="Turroni F."/>
            <person name="Ventura M."/>
        </authorList>
    </citation>
    <scope>NUCLEOTIDE SEQUENCE [LARGE SCALE GENOMIC DNA]</scope>
    <source>
        <strain evidence="4 5">MA2</strain>
    </source>
</reference>
<keyword evidence="5" id="KW-1185">Reference proteome</keyword>
<comment type="caution">
    <text evidence="4">The sequence shown here is derived from an EMBL/GenBank/DDBJ whole genome shotgun (WGS) entry which is preliminary data.</text>
</comment>
<feature type="domain" description="Lon proteolytic" evidence="3">
    <location>
        <begin position="177"/>
        <end position="275"/>
    </location>
</feature>
<dbReference type="InterPro" id="IPR014721">
    <property type="entry name" value="Ribsml_uS5_D2-typ_fold_subgr"/>
</dbReference>
<dbReference type="RefSeq" id="WP_214358071.1">
    <property type="nucleotide sequence ID" value="NZ_JAFEJS010000004.1"/>
</dbReference>
<evidence type="ECO:0000256" key="1">
    <source>
        <dbReference type="PROSITE-ProRule" id="PRU01122"/>
    </source>
</evidence>
<keyword evidence="2" id="KW-1133">Transmembrane helix</keyword>
<keyword evidence="1" id="KW-0720">Serine protease</keyword>
<keyword evidence="2" id="KW-0472">Membrane</keyword>
<dbReference type="InterPro" id="IPR027065">
    <property type="entry name" value="Lon_Prtase"/>
</dbReference>
<keyword evidence="2" id="KW-0812">Transmembrane</keyword>
<keyword evidence="1 4" id="KW-0645">Protease</keyword>
<evidence type="ECO:0000256" key="2">
    <source>
        <dbReference type="SAM" id="Phobius"/>
    </source>
</evidence>
<dbReference type="InterPro" id="IPR020568">
    <property type="entry name" value="Ribosomal_Su5_D2-typ_SF"/>
</dbReference>
<sequence>MSFLSHLADALRAVPSVPTRVGRYLSARSPRYLAGLLAVVLGVLVLCLPSAYSVEWPGPTRDVLGTVESDGKAVIQVSGAKTHKDSGRLLLVTVSANGVPGYPVTNAEVVFGWLAPDRVVMPREAVVPVGQTTKQYKEKTSREMSGSQSHAVTAAKRFLKARGVDVSGLKVSMHVDDIGGPSAGMMYTLGLIDKLTPEDETGGATIAGTGTIDAKGKVGAIGGIRLKMIGAKRDGATWFLAPKSNCDEVVGHVPSGLRDVSVSTLDEAYAALVAIGRGKGETLPHCTVK</sequence>
<dbReference type="PANTHER" id="PTHR10046">
    <property type="entry name" value="ATP DEPENDENT LON PROTEASE FAMILY MEMBER"/>
    <property type="match status" value="1"/>
</dbReference>
<dbReference type="Proteomes" id="UP000773064">
    <property type="component" value="Unassembled WGS sequence"/>
</dbReference>
<feature type="active site" evidence="1">
    <location>
        <position position="182"/>
    </location>
</feature>
<dbReference type="GO" id="GO:0006508">
    <property type="term" value="P:proteolysis"/>
    <property type="evidence" value="ECO:0007669"/>
    <property type="project" value="UniProtKB-KW"/>
</dbReference>
<keyword evidence="1" id="KW-0378">Hydrolase</keyword>
<dbReference type="SUPFAM" id="SSF54211">
    <property type="entry name" value="Ribosomal protein S5 domain 2-like"/>
    <property type="match status" value="1"/>
</dbReference>
<gene>
    <name evidence="4" type="ORF">JS528_05415</name>
</gene>
<dbReference type="GO" id="GO:0008233">
    <property type="term" value="F:peptidase activity"/>
    <property type="evidence" value="ECO:0007669"/>
    <property type="project" value="UniProtKB-KW"/>
</dbReference>
<dbReference type="InterPro" id="IPR008269">
    <property type="entry name" value="Lon_proteolytic"/>
</dbReference>
<dbReference type="Gene3D" id="3.30.230.10">
    <property type="match status" value="1"/>
</dbReference>
<comment type="similarity">
    <text evidence="1">Belongs to the peptidase S16 family.</text>
</comment>
<protein>
    <recommendedName>
        <fullName evidence="1">endopeptidase La</fullName>
        <ecNumber evidence="1">3.4.21.53</ecNumber>
    </recommendedName>
</protein>
<evidence type="ECO:0000313" key="5">
    <source>
        <dbReference type="Proteomes" id="UP000773064"/>
    </source>
</evidence>
<dbReference type="Pfam" id="PF05362">
    <property type="entry name" value="Lon_C"/>
    <property type="match status" value="1"/>
</dbReference>